<evidence type="ECO:0000256" key="1">
    <source>
        <dbReference type="SAM" id="MobiDB-lite"/>
    </source>
</evidence>
<keyword evidence="3" id="KW-1185">Reference proteome</keyword>
<comment type="caution">
    <text evidence="2">The sequence shown here is derived from an EMBL/GenBank/DDBJ whole genome shotgun (WGS) entry which is preliminary data.</text>
</comment>
<proteinExistence type="predicted"/>
<feature type="region of interest" description="Disordered" evidence="1">
    <location>
        <begin position="1"/>
        <end position="33"/>
    </location>
</feature>
<accession>A0ABQ8E8N9</accession>
<organism evidence="2 3">
    <name type="scientific">Brassica napus</name>
    <name type="common">Rape</name>
    <dbReference type="NCBI Taxonomy" id="3708"/>
    <lineage>
        <taxon>Eukaryota</taxon>
        <taxon>Viridiplantae</taxon>
        <taxon>Streptophyta</taxon>
        <taxon>Embryophyta</taxon>
        <taxon>Tracheophyta</taxon>
        <taxon>Spermatophyta</taxon>
        <taxon>Magnoliopsida</taxon>
        <taxon>eudicotyledons</taxon>
        <taxon>Gunneridae</taxon>
        <taxon>Pentapetalae</taxon>
        <taxon>rosids</taxon>
        <taxon>malvids</taxon>
        <taxon>Brassicales</taxon>
        <taxon>Brassicaceae</taxon>
        <taxon>Brassiceae</taxon>
        <taxon>Brassica</taxon>
    </lineage>
</organism>
<name>A0ABQ8E8N9_BRANA</name>
<sequence>MQPPSPQESDIHRKTTSSSAGVREKARPNSTMEAKTVADLEPWIYASRNINHLRSIQEINMDSQIESRLGKEILRMKASEIGAVKATVFRKRKMVMAVWKESPISRIKHANRKWACKKLWLKFHLSPSSVSDLRGRTEQKERDNIIPYPINL</sequence>
<evidence type="ECO:0000313" key="3">
    <source>
        <dbReference type="Proteomes" id="UP000824890"/>
    </source>
</evidence>
<gene>
    <name evidence="2" type="ORF">HID58_005485</name>
</gene>
<dbReference type="EMBL" id="JAGKQM010000002">
    <property type="protein sequence ID" value="KAH0938024.1"/>
    <property type="molecule type" value="Genomic_DNA"/>
</dbReference>
<evidence type="ECO:0000313" key="2">
    <source>
        <dbReference type="EMBL" id="KAH0938024.1"/>
    </source>
</evidence>
<dbReference type="Proteomes" id="UP000824890">
    <property type="component" value="Unassembled WGS sequence"/>
</dbReference>
<protein>
    <submittedName>
        <fullName evidence="2">Uncharacterized protein</fullName>
    </submittedName>
</protein>
<reference evidence="2 3" key="1">
    <citation type="submission" date="2021-05" db="EMBL/GenBank/DDBJ databases">
        <title>Genome Assembly of Synthetic Allotetraploid Brassica napus Reveals Homoeologous Exchanges between Subgenomes.</title>
        <authorList>
            <person name="Davis J.T."/>
        </authorList>
    </citation>
    <scope>NUCLEOTIDE SEQUENCE [LARGE SCALE GENOMIC DNA]</scope>
    <source>
        <strain evidence="3">cv. Da-Ae</strain>
        <tissue evidence="2">Seedling</tissue>
    </source>
</reference>